<evidence type="ECO:0000313" key="2">
    <source>
        <dbReference type="EMBL" id="MBR0564137.1"/>
    </source>
</evidence>
<evidence type="ECO:0000313" key="4">
    <source>
        <dbReference type="Proteomes" id="UP000675747"/>
    </source>
</evidence>
<proteinExistence type="predicted"/>
<evidence type="ECO:0000313" key="3">
    <source>
        <dbReference type="EMBL" id="MBS7456801.1"/>
    </source>
</evidence>
<gene>
    <name evidence="3" type="ORF">KB893_006600</name>
    <name evidence="2" type="ORF">KB893_16760</name>
</gene>
<dbReference type="Proteomes" id="UP000675747">
    <property type="component" value="Unassembled WGS sequence"/>
</dbReference>
<dbReference type="AlphaFoldDB" id="A0A8J7VW86"/>
<accession>A0A8J7VW86</accession>
<organism evidence="2">
    <name type="scientific">Coralloluteibacterium stylophorae</name>
    <dbReference type="NCBI Taxonomy" id="1776034"/>
    <lineage>
        <taxon>Bacteria</taxon>
        <taxon>Pseudomonadati</taxon>
        <taxon>Pseudomonadota</taxon>
        <taxon>Gammaproteobacteria</taxon>
        <taxon>Lysobacterales</taxon>
        <taxon>Lysobacteraceae</taxon>
        <taxon>Coralloluteibacterium</taxon>
    </lineage>
</organism>
<reference evidence="2" key="2">
    <citation type="submission" date="2021-04" db="EMBL/GenBank/DDBJ databases">
        <authorList>
            <person name="Karlyshev A.V."/>
        </authorList>
    </citation>
    <scope>NUCLEOTIDE SEQUENCE</scope>
    <source>
        <strain evidence="2">LMG 29479</strain>
    </source>
</reference>
<keyword evidence="4" id="KW-1185">Reference proteome</keyword>
<sequence>MPHLMDSPPRAARGFGLLQAMLVLVLVGAAVSVGAVLLRASAPTDAAQAQERALASADTAIAAYAAAYARLPCPAASADGVEDCTLAKGWLPRGTLEASVGTRLDHDGSGIAGGPMRYLVHRATASDLAVAASHYEPPTWDADNSDADGYTFGSDDYGFGAVNGLDFCAALATAAAAAPSTASAWVPDADGATRNVAYALAAPGPTPGAGGSLFDGENATAAARMESPFRTTSAAYDDRVRTMGFDALAQRMQCDVAMASIGALARGVNIVDEASGLQENNYEDGVLGASVGAVQLILLGTGIATTTADIVVAGTNTGVISAQLSAAIAACALPPWVQCALIPVYAGALTLEGTAVALQGVALAATAGAMVGQIAAIAMFAAVAIEAGVDADELVSEIDLSTHGEAICTAATQLDANADGYEADAAAARSKADQKRAVLEADVAALVGGGTDDSDAVKAERITALTTALDQWAAAKQDAMDASGALRNAQDQLTALNVDESHPPTGEWLEEKLKLCAAQGIPADACELPAGVDGAAAQRCVAATAAWRADPSIENELKMEIACDTVTEIETMAAEAREAIATATAAREDALEDIAGAEQAHARAAAVLPRVEEVCTPTLLNTLDCPSIDVTGIGLSGSENQWFVTSDYCSERYDGEGKLLDGLACDVNALRVRATYRDVMGYAPETPASPSDDPEKNFDPATMLGADGTVALERDAQALEAAAASAREQATEAAENCAQFSTGGSIPLEGTAIELWSGAEGVLRRADHKGAVGPAPHETTED</sequence>
<name>A0A8J7VW86_9GAMM</name>
<dbReference type="EMBL" id="JAGQFT010000246">
    <property type="protein sequence ID" value="MBR0564137.1"/>
    <property type="molecule type" value="Genomic_DNA"/>
</dbReference>
<keyword evidence="1" id="KW-0175">Coiled coil</keyword>
<dbReference type="RefSeq" id="WP_211927998.1">
    <property type="nucleotide sequence ID" value="NZ_JAGQFT020000003.1"/>
</dbReference>
<feature type="coiled-coil region" evidence="1">
    <location>
        <begin position="573"/>
        <end position="600"/>
    </location>
</feature>
<reference evidence="3 4" key="1">
    <citation type="journal article" date="2021" name="Microbiol. Resour. Announc.">
        <title>Draft Genome Sequence of Coralloluteibacterium stylophorae LMG 29479T.</title>
        <authorList>
            <person name="Karlyshev A.V."/>
            <person name="Kudryashova E.B."/>
            <person name="Ariskina E.V."/>
            <person name="Conroy A.P."/>
            <person name="Abidueva E.Y."/>
        </authorList>
    </citation>
    <scope>NUCLEOTIDE SEQUENCE [LARGE SCALE GENOMIC DNA]</scope>
    <source>
        <strain evidence="3 4">LMG 29479</strain>
    </source>
</reference>
<comment type="caution">
    <text evidence="2">The sequence shown here is derived from an EMBL/GenBank/DDBJ whole genome shotgun (WGS) entry which is preliminary data.</text>
</comment>
<evidence type="ECO:0000256" key="1">
    <source>
        <dbReference type="SAM" id="Coils"/>
    </source>
</evidence>
<protein>
    <submittedName>
        <fullName evidence="2">Uncharacterized protein</fullName>
    </submittedName>
</protein>
<feature type="coiled-coil region" evidence="1">
    <location>
        <begin position="709"/>
        <end position="736"/>
    </location>
</feature>
<dbReference type="EMBL" id="JAGQFT020000003">
    <property type="protein sequence ID" value="MBS7456801.1"/>
    <property type="molecule type" value="Genomic_DNA"/>
</dbReference>